<feature type="transmembrane region" description="Helical" evidence="8">
    <location>
        <begin position="82"/>
        <end position="104"/>
    </location>
</feature>
<dbReference type="Pfam" id="PF00230">
    <property type="entry name" value="MIP"/>
    <property type="match status" value="1"/>
</dbReference>
<protein>
    <submittedName>
        <fullName evidence="9">Aquaporin family protein</fullName>
    </submittedName>
</protein>
<keyword evidence="10" id="KW-1185">Reference proteome</keyword>
<keyword evidence="6 8" id="KW-0472">Membrane</keyword>
<evidence type="ECO:0000256" key="4">
    <source>
        <dbReference type="ARBA" id="ARBA00022692"/>
    </source>
</evidence>
<keyword evidence="4 7" id="KW-0812">Transmembrane</keyword>
<comment type="subcellular location">
    <subcellularLocation>
        <location evidence="1">Membrane</location>
        <topology evidence="1">Multi-pass membrane protein</topology>
    </subcellularLocation>
</comment>
<evidence type="ECO:0000256" key="2">
    <source>
        <dbReference type="ARBA" id="ARBA00006175"/>
    </source>
</evidence>
<reference evidence="9 10" key="1">
    <citation type="submission" date="2018-11" db="EMBL/GenBank/DDBJ databases">
        <title>Chryseotalea sanarue gen. nov., sp., nov., a member of the family Cytophagaceae, isolated from a brackish lake in Hamamatsu Japan.</title>
        <authorList>
            <person name="Maejima Y."/>
            <person name="Iino T."/>
            <person name="Muraguchi Y."/>
            <person name="Fukuda K."/>
            <person name="Ohkuma M."/>
            <person name="Moriuchi R."/>
            <person name="Dohra H."/>
            <person name="Kimbara K."/>
            <person name="Shintani M."/>
        </authorList>
    </citation>
    <scope>NUCLEOTIDE SEQUENCE [LARGE SCALE GENOMIC DNA]</scope>
    <source>
        <strain evidence="9 10">Ys</strain>
    </source>
</reference>
<evidence type="ECO:0000313" key="9">
    <source>
        <dbReference type="EMBL" id="GCC50011.1"/>
    </source>
</evidence>
<dbReference type="OrthoDB" id="9807293at2"/>
<dbReference type="SUPFAM" id="SSF81338">
    <property type="entry name" value="Aquaporin-like"/>
    <property type="match status" value="1"/>
</dbReference>
<sequence length="234" mass="24741">MNPYQAEFFGTLLLILLGDGVVAAVILKHTKSENAGWLTIVIGWGLAVTLAIYAVGPHSGAHLNPAVSIALAFQGSFPWQEVPAYCLAQLLGAFSGAVLVWLFYFPFWQKTNSAEVKLAVFCTAPAIRSPLSNLFNEVLATAVLVLALLFIGANAFTEGLNPLVVGLLIISIGLSLGGTTGFAINPARDLGPRIAHFILPIYGKGSSDWSYAWIPVVGPIIGGLLGAGVYQMLF</sequence>
<evidence type="ECO:0000256" key="8">
    <source>
        <dbReference type="SAM" id="Phobius"/>
    </source>
</evidence>
<feature type="transmembrane region" description="Helical" evidence="8">
    <location>
        <begin position="211"/>
        <end position="233"/>
    </location>
</feature>
<organism evidence="9 10">
    <name type="scientific">Chryseotalea sanaruensis</name>
    <dbReference type="NCBI Taxonomy" id="2482724"/>
    <lineage>
        <taxon>Bacteria</taxon>
        <taxon>Pseudomonadati</taxon>
        <taxon>Bacteroidota</taxon>
        <taxon>Cytophagia</taxon>
        <taxon>Cytophagales</taxon>
        <taxon>Chryseotaleaceae</taxon>
        <taxon>Chryseotalea</taxon>
    </lineage>
</organism>
<dbReference type="InterPro" id="IPR050363">
    <property type="entry name" value="MIP/Aquaporin"/>
</dbReference>
<dbReference type="GO" id="GO:0015254">
    <property type="term" value="F:glycerol channel activity"/>
    <property type="evidence" value="ECO:0007669"/>
    <property type="project" value="TreeGrafter"/>
</dbReference>
<dbReference type="Gene3D" id="1.20.1080.10">
    <property type="entry name" value="Glycerol uptake facilitator protein"/>
    <property type="match status" value="1"/>
</dbReference>
<evidence type="ECO:0000256" key="5">
    <source>
        <dbReference type="ARBA" id="ARBA00022989"/>
    </source>
</evidence>
<evidence type="ECO:0000256" key="7">
    <source>
        <dbReference type="RuleBase" id="RU000477"/>
    </source>
</evidence>
<comment type="similarity">
    <text evidence="2 7">Belongs to the MIP/aquaporin (TC 1.A.8) family.</text>
</comment>
<evidence type="ECO:0000256" key="3">
    <source>
        <dbReference type="ARBA" id="ARBA00022448"/>
    </source>
</evidence>
<dbReference type="Proteomes" id="UP000288227">
    <property type="component" value="Unassembled WGS sequence"/>
</dbReference>
<feature type="transmembrane region" description="Helical" evidence="8">
    <location>
        <begin position="138"/>
        <end position="157"/>
    </location>
</feature>
<evidence type="ECO:0000256" key="6">
    <source>
        <dbReference type="ARBA" id="ARBA00023136"/>
    </source>
</evidence>
<comment type="caution">
    <text evidence="9">The sequence shown here is derived from an EMBL/GenBank/DDBJ whole genome shotgun (WGS) entry which is preliminary data.</text>
</comment>
<feature type="transmembrane region" description="Helical" evidence="8">
    <location>
        <begin position="163"/>
        <end position="184"/>
    </location>
</feature>
<evidence type="ECO:0000256" key="1">
    <source>
        <dbReference type="ARBA" id="ARBA00004141"/>
    </source>
</evidence>
<dbReference type="AlphaFoldDB" id="A0A401U532"/>
<dbReference type="InterPro" id="IPR023271">
    <property type="entry name" value="Aquaporin-like"/>
</dbReference>
<keyword evidence="5 8" id="KW-1133">Transmembrane helix</keyword>
<feature type="transmembrane region" description="Helical" evidence="8">
    <location>
        <begin position="34"/>
        <end position="55"/>
    </location>
</feature>
<feature type="transmembrane region" description="Helical" evidence="8">
    <location>
        <begin position="6"/>
        <end position="27"/>
    </location>
</feature>
<dbReference type="NCBIfam" id="TIGR00861">
    <property type="entry name" value="MIP"/>
    <property type="match status" value="1"/>
</dbReference>
<dbReference type="InterPro" id="IPR000425">
    <property type="entry name" value="MIP"/>
</dbReference>
<dbReference type="PANTHER" id="PTHR43829:SF9">
    <property type="entry name" value="AQUAPORIN-9"/>
    <property type="match status" value="1"/>
</dbReference>
<dbReference type="RefSeq" id="WP_127120671.1">
    <property type="nucleotide sequence ID" value="NZ_BHXQ01000001.1"/>
</dbReference>
<accession>A0A401U532</accession>
<dbReference type="InterPro" id="IPR022357">
    <property type="entry name" value="MIP_CS"/>
</dbReference>
<dbReference type="PRINTS" id="PR00783">
    <property type="entry name" value="MINTRINSICP"/>
</dbReference>
<name>A0A401U532_9BACT</name>
<dbReference type="GO" id="GO:0005886">
    <property type="term" value="C:plasma membrane"/>
    <property type="evidence" value="ECO:0007669"/>
    <property type="project" value="TreeGrafter"/>
</dbReference>
<dbReference type="PANTHER" id="PTHR43829">
    <property type="entry name" value="AQUAPORIN OR AQUAGLYCEROPORIN RELATED"/>
    <property type="match status" value="1"/>
</dbReference>
<proteinExistence type="inferred from homology"/>
<evidence type="ECO:0000313" key="10">
    <source>
        <dbReference type="Proteomes" id="UP000288227"/>
    </source>
</evidence>
<dbReference type="PROSITE" id="PS00221">
    <property type="entry name" value="MIP"/>
    <property type="match status" value="1"/>
</dbReference>
<dbReference type="EMBL" id="BHXQ01000001">
    <property type="protein sequence ID" value="GCC50011.1"/>
    <property type="molecule type" value="Genomic_DNA"/>
</dbReference>
<keyword evidence="3 7" id="KW-0813">Transport</keyword>
<gene>
    <name evidence="9" type="ORF">SanaruYs_02260</name>
</gene>